<dbReference type="STRING" id="349521.HCH_05812"/>
<gene>
    <name evidence="4" type="ordered locus">HCH_05812</name>
</gene>
<dbReference type="eggNOG" id="COG0384">
    <property type="taxonomic scope" value="Bacteria"/>
</dbReference>
<sequence>MSKHQYFQVDAFTSNVFSGNPAGVCSLDDWLPDDTLCKIAAENNLSETAFYVPRTNGFDLRWFTPEAEVDLCGHATLATAFVLYELKGFKGPRIQFHTRSGTLEVSPHKQGGYAMLFPSRKGELVEPEQALLEALGGVKPLEVLKSRDYMVVLENEAAVRAVYPDMRMLKLIDSLGVIVTAKGDKVDFVSRFFAPKVGVPEDPVTGSAHCTLTPYWSEKLGKVELTARQISQRGGEVMCHYRGSNVLLVGQARLYLEGVINVPGES</sequence>
<feature type="active site" evidence="3">
    <location>
        <position position="47"/>
    </location>
</feature>
<evidence type="ECO:0000256" key="2">
    <source>
        <dbReference type="ARBA" id="ARBA00023235"/>
    </source>
</evidence>
<evidence type="ECO:0000256" key="3">
    <source>
        <dbReference type="PIRSR" id="PIRSR016184-1"/>
    </source>
</evidence>
<protein>
    <submittedName>
        <fullName evidence="4">Predicted epimerase PhzC/PhzF-like protein</fullName>
    </submittedName>
</protein>
<dbReference type="EMBL" id="CP000155">
    <property type="protein sequence ID" value="ABC32463.1"/>
    <property type="molecule type" value="Genomic_DNA"/>
</dbReference>
<dbReference type="Proteomes" id="UP000000238">
    <property type="component" value="Chromosome"/>
</dbReference>
<comment type="similarity">
    <text evidence="1">Belongs to the PhzF family.</text>
</comment>
<evidence type="ECO:0000313" key="4">
    <source>
        <dbReference type="EMBL" id="ABC32463.1"/>
    </source>
</evidence>
<dbReference type="NCBIfam" id="TIGR00654">
    <property type="entry name" value="PhzF_family"/>
    <property type="match status" value="1"/>
</dbReference>
<dbReference type="GO" id="GO:0005737">
    <property type="term" value="C:cytoplasm"/>
    <property type="evidence" value="ECO:0007669"/>
    <property type="project" value="TreeGrafter"/>
</dbReference>
<dbReference type="GO" id="GO:0016853">
    <property type="term" value="F:isomerase activity"/>
    <property type="evidence" value="ECO:0007669"/>
    <property type="project" value="UniProtKB-KW"/>
</dbReference>
<dbReference type="PANTHER" id="PTHR13774:SF17">
    <property type="entry name" value="PHENAZINE BIOSYNTHESIS-LIKE DOMAIN-CONTAINING PROTEIN"/>
    <property type="match status" value="1"/>
</dbReference>
<reference evidence="4 5" key="1">
    <citation type="journal article" date="2005" name="Nucleic Acids Res.">
        <title>Genomic blueprint of Hahella chejuensis, a marine microbe producing an algicidal agent.</title>
        <authorList>
            <person name="Jeong H."/>
            <person name="Yim J.H."/>
            <person name="Lee C."/>
            <person name="Choi S.-H."/>
            <person name="Park Y.K."/>
            <person name="Yoon S.H."/>
            <person name="Hur C.-G."/>
            <person name="Kang H.-Y."/>
            <person name="Kim D."/>
            <person name="Lee H.H."/>
            <person name="Park K.H."/>
            <person name="Park S.-H."/>
            <person name="Park H.-S."/>
            <person name="Lee H.K."/>
            <person name="Oh T.K."/>
            <person name="Kim J.F."/>
        </authorList>
    </citation>
    <scope>NUCLEOTIDE SEQUENCE [LARGE SCALE GENOMIC DNA]</scope>
    <source>
        <strain evidence="4 5">KCTC 2396</strain>
    </source>
</reference>
<dbReference type="HOGENOM" id="CLU_048756_2_2_6"/>
<evidence type="ECO:0000256" key="1">
    <source>
        <dbReference type="ARBA" id="ARBA00008270"/>
    </source>
</evidence>
<dbReference type="SUPFAM" id="SSF54506">
    <property type="entry name" value="Diaminopimelate epimerase-like"/>
    <property type="match status" value="1"/>
</dbReference>
<organism evidence="4 5">
    <name type="scientific">Hahella chejuensis (strain KCTC 2396)</name>
    <dbReference type="NCBI Taxonomy" id="349521"/>
    <lineage>
        <taxon>Bacteria</taxon>
        <taxon>Pseudomonadati</taxon>
        <taxon>Pseudomonadota</taxon>
        <taxon>Gammaproteobacteria</taxon>
        <taxon>Oceanospirillales</taxon>
        <taxon>Hahellaceae</taxon>
        <taxon>Hahella</taxon>
    </lineage>
</organism>
<name>Q2SA61_HAHCH</name>
<dbReference type="OrthoDB" id="9788221at2"/>
<dbReference type="InterPro" id="IPR003719">
    <property type="entry name" value="Phenazine_PhzF-like"/>
</dbReference>
<proteinExistence type="inferred from homology"/>
<dbReference type="Gene3D" id="3.10.310.10">
    <property type="entry name" value="Diaminopimelate Epimerase, Chain A, domain 1"/>
    <property type="match status" value="2"/>
</dbReference>
<dbReference type="KEGG" id="hch:HCH_05812"/>
<dbReference type="PANTHER" id="PTHR13774">
    <property type="entry name" value="PHENAZINE BIOSYNTHESIS PROTEIN"/>
    <property type="match status" value="1"/>
</dbReference>
<dbReference type="Pfam" id="PF02567">
    <property type="entry name" value="PhzC-PhzF"/>
    <property type="match status" value="1"/>
</dbReference>
<evidence type="ECO:0000313" key="5">
    <source>
        <dbReference type="Proteomes" id="UP000000238"/>
    </source>
</evidence>
<dbReference type="AlphaFoldDB" id="Q2SA61"/>
<dbReference type="RefSeq" id="WP_011399522.1">
    <property type="nucleotide sequence ID" value="NC_007645.1"/>
</dbReference>
<keyword evidence="2" id="KW-0413">Isomerase</keyword>
<keyword evidence="5" id="KW-1185">Reference proteome</keyword>
<dbReference type="PIRSF" id="PIRSF016184">
    <property type="entry name" value="PhzC_PhzF"/>
    <property type="match status" value="1"/>
</dbReference>
<accession>Q2SA61</accession>